<dbReference type="InterPro" id="IPR011989">
    <property type="entry name" value="ARM-like"/>
</dbReference>
<proteinExistence type="predicted"/>
<feature type="repeat" description="ARM" evidence="1">
    <location>
        <begin position="36"/>
        <end position="70"/>
    </location>
</feature>
<evidence type="ECO:0008006" key="3">
    <source>
        <dbReference type="Google" id="ProtNLM"/>
    </source>
</evidence>
<protein>
    <recommendedName>
        <fullName evidence="3">Armadillo repeat-containing protein 8</fullName>
    </recommendedName>
</protein>
<reference evidence="2" key="1">
    <citation type="submission" date="2021-01" db="EMBL/GenBank/DDBJ databases">
        <authorList>
            <person name="Corre E."/>
            <person name="Pelletier E."/>
            <person name="Niang G."/>
            <person name="Scheremetjew M."/>
            <person name="Finn R."/>
            <person name="Kale V."/>
            <person name="Holt S."/>
            <person name="Cochrane G."/>
            <person name="Meng A."/>
            <person name="Brown T."/>
            <person name="Cohen L."/>
        </authorList>
    </citation>
    <scope>NUCLEOTIDE SEQUENCE</scope>
    <source>
        <strain evidence="2">CCMP1381</strain>
    </source>
</reference>
<evidence type="ECO:0000256" key="1">
    <source>
        <dbReference type="PROSITE-ProRule" id="PRU00259"/>
    </source>
</evidence>
<name>A0A7S2B4E4_9STRA</name>
<dbReference type="InterPro" id="IPR016024">
    <property type="entry name" value="ARM-type_fold"/>
</dbReference>
<dbReference type="SUPFAM" id="SSF48371">
    <property type="entry name" value="ARM repeat"/>
    <property type="match status" value="1"/>
</dbReference>
<dbReference type="SMART" id="SM00185">
    <property type="entry name" value="ARM"/>
    <property type="match status" value="2"/>
</dbReference>
<dbReference type="Gene3D" id="1.25.10.10">
    <property type="entry name" value="Leucine-rich Repeat Variant"/>
    <property type="match status" value="2"/>
</dbReference>
<organism evidence="2">
    <name type="scientific">Octactis speculum</name>
    <dbReference type="NCBI Taxonomy" id="3111310"/>
    <lineage>
        <taxon>Eukaryota</taxon>
        <taxon>Sar</taxon>
        <taxon>Stramenopiles</taxon>
        <taxon>Ochrophyta</taxon>
        <taxon>Dictyochophyceae</taxon>
        <taxon>Dictyochales</taxon>
        <taxon>Dictyochaceae</taxon>
        <taxon>Octactis</taxon>
    </lineage>
</organism>
<dbReference type="AlphaFoldDB" id="A0A7S2B4E4"/>
<dbReference type="PROSITE" id="PS50176">
    <property type="entry name" value="ARM_REPEAT"/>
    <property type="match status" value="1"/>
</dbReference>
<dbReference type="InterPro" id="IPR000225">
    <property type="entry name" value="Armadillo"/>
</dbReference>
<sequence>MFRTHISNKNAVSTGCLKIMAFLADPDALKPLVAAGTVQTLVIALKSYPEYEMVHSNALAVLHNLAASSEKMLCRTQMCDAGIIGVLQRDFARDDLEQNVDVLFNMLSLVRMISELPTMVKALGILCSDIIKLVTRFRGRERFQQIGWGCVFQMTKDCPENREKFMNLGACQELCLAMVSFMENRIVYDILLAVHGVSIQNGASQDALVDAGAFEAVVKIMGHFAEDLKMTTICTYVLNNTVPNNERNGEKLRVTGVCRAIVNSLPVMMSDSKSFPSSIHTVRTLWLSVDNRPGLIDAGVCLQFWRALESLSQNENISVYIVNMLMNFSVDTTAAHKIVKDVNWEVYFTNIKKFPRNIQLQEYGLSVIANILCKVNDEKVKEIFGGAGACEAAMLALLNHLDSPKVLESALKTTYILSRQSEPNCERFRALNVRSMVQEAVEKHREVKVIDDLGKACFSIL</sequence>
<gene>
    <name evidence="2" type="ORF">DSPE1174_LOCUS5450</name>
</gene>
<dbReference type="EMBL" id="HBGS01010313">
    <property type="protein sequence ID" value="CAD9385991.1"/>
    <property type="molecule type" value="Transcribed_RNA"/>
</dbReference>
<evidence type="ECO:0000313" key="2">
    <source>
        <dbReference type="EMBL" id="CAD9385991.1"/>
    </source>
</evidence>
<accession>A0A7S2B4E4</accession>